<feature type="transmembrane region" description="Helical" evidence="1">
    <location>
        <begin position="13"/>
        <end position="32"/>
    </location>
</feature>
<dbReference type="EMBL" id="LBPD01000005">
    <property type="protein sequence ID" value="KKP52734.1"/>
    <property type="molecule type" value="Genomic_DNA"/>
</dbReference>
<evidence type="ECO:0000313" key="3">
    <source>
        <dbReference type="Proteomes" id="UP000034045"/>
    </source>
</evidence>
<feature type="transmembrane region" description="Helical" evidence="1">
    <location>
        <begin position="79"/>
        <end position="99"/>
    </location>
</feature>
<accession>A0A0G0A7J0</accession>
<keyword evidence="2" id="KW-0456">Lyase</keyword>
<reference evidence="2 3" key="1">
    <citation type="journal article" date="2015" name="Nature">
        <title>rRNA introns, odd ribosomes, and small enigmatic genomes across a large radiation of phyla.</title>
        <authorList>
            <person name="Brown C.T."/>
            <person name="Hug L.A."/>
            <person name="Thomas B.C."/>
            <person name="Sharon I."/>
            <person name="Castelle C.J."/>
            <person name="Singh A."/>
            <person name="Wilkins M.J."/>
            <person name="Williams K.H."/>
            <person name="Banfield J.F."/>
        </authorList>
    </citation>
    <scope>NUCLEOTIDE SEQUENCE [LARGE SCALE GENOMIC DNA]</scope>
</reference>
<sequence>MDVFNLLSYINKVSLFAFFITTLVVGYQIYILKKEKSREKAPKIPDFKEKNNFNAVANFTSLPSFLTKKELKAVNYSKSVFLIISLLTIIIVIFVVSLINKNNSTSNQALVNPPTVISPAPTRKLISPTVVPTVTSIVTPTVTLTQTQLTPTVTVLPTIVPTEIILAQAPSLTPILSLTNGQKPTEGVPKVLPETGSWKKGFLIIGVAISTIFFSFWF</sequence>
<feature type="transmembrane region" description="Helical" evidence="1">
    <location>
        <begin position="201"/>
        <end position="217"/>
    </location>
</feature>
<evidence type="ECO:0000313" key="2">
    <source>
        <dbReference type="EMBL" id="KKP52734.1"/>
    </source>
</evidence>
<comment type="caution">
    <text evidence="2">The sequence shown here is derived from an EMBL/GenBank/DDBJ whole genome shotgun (WGS) entry which is preliminary data.</text>
</comment>
<proteinExistence type="predicted"/>
<gene>
    <name evidence="2" type="ORF">UR42_C0005G0002</name>
</gene>
<dbReference type="GO" id="GO:0016829">
    <property type="term" value="F:lyase activity"/>
    <property type="evidence" value="ECO:0007669"/>
    <property type="project" value="UniProtKB-KW"/>
</dbReference>
<evidence type="ECO:0000256" key="1">
    <source>
        <dbReference type="SAM" id="Phobius"/>
    </source>
</evidence>
<organism evidence="2 3">
    <name type="scientific">Candidatus Roizmanbacteria bacterium GW2011_GWA2_33_33</name>
    <dbReference type="NCBI Taxonomy" id="1618476"/>
    <lineage>
        <taxon>Bacteria</taxon>
        <taxon>Candidatus Roizmaniibacteriota</taxon>
    </lineage>
</organism>
<keyword evidence="1" id="KW-0812">Transmembrane</keyword>
<dbReference type="AlphaFoldDB" id="A0A0G0A7J0"/>
<keyword evidence="1" id="KW-1133">Transmembrane helix</keyword>
<name>A0A0G0A7J0_9BACT</name>
<dbReference type="Proteomes" id="UP000034045">
    <property type="component" value="Unassembled WGS sequence"/>
</dbReference>
<protein>
    <submittedName>
        <fullName evidence="2">Alginate lyase 2</fullName>
    </submittedName>
</protein>
<keyword evidence="1" id="KW-0472">Membrane</keyword>